<proteinExistence type="predicted"/>
<dbReference type="EMBL" id="CP001737">
    <property type="protein sequence ID" value="ACV76769.1"/>
    <property type="molecule type" value="Genomic_DNA"/>
</dbReference>
<keyword evidence="3" id="KW-1185">Reference proteome</keyword>
<accession>C8X5Z8</accession>
<dbReference type="Proteomes" id="UP000002218">
    <property type="component" value="Chromosome"/>
</dbReference>
<evidence type="ECO:0000256" key="1">
    <source>
        <dbReference type="SAM" id="MobiDB-lite"/>
    </source>
</evidence>
<dbReference type="STRING" id="479431.Namu_0339"/>
<feature type="compositionally biased region" description="Basic and acidic residues" evidence="1">
    <location>
        <begin position="30"/>
        <end position="50"/>
    </location>
</feature>
<dbReference type="HOGENOM" id="CLU_2826622_0_0_11"/>
<name>C8X5Z8_NAKMY</name>
<dbReference type="AlphaFoldDB" id="C8X5Z8"/>
<reference evidence="2 3" key="2">
    <citation type="journal article" date="2010" name="Stand. Genomic Sci.">
        <title>Complete genome sequence of Nakamurella multipartita type strain (Y-104).</title>
        <authorList>
            <person name="Tice H."/>
            <person name="Mayilraj S."/>
            <person name="Sims D."/>
            <person name="Lapidus A."/>
            <person name="Nolan M."/>
            <person name="Lucas S."/>
            <person name="Glavina Del Rio T."/>
            <person name="Copeland A."/>
            <person name="Cheng J.F."/>
            <person name="Meincke L."/>
            <person name="Bruce D."/>
            <person name="Goodwin L."/>
            <person name="Pitluck S."/>
            <person name="Ivanova N."/>
            <person name="Mavromatis K."/>
            <person name="Ovchinnikova G."/>
            <person name="Pati A."/>
            <person name="Chen A."/>
            <person name="Palaniappan K."/>
            <person name="Land M."/>
            <person name="Hauser L."/>
            <person name="Chang Y.J."/>
            <person name="Jeffries C.D."/>
            <person name="Detter J.C."/>
            <person name="Brettin T."/>
            <person name="Rohde M."/>
            <person name="Goker M."/>
            <person name="Bristow J."/>
            <person name="Eisen J.A."/>
            <person name="Markowitz V."/>
            <person name="Hugenholtz P."/>
            <person name="Kyrpides N.C."/>
            <person name="Klenk H.P."/>
            <person name="Chen F."/>
        </authorList>
    </citation>
    <scope>NUCLEOTIDE SEQUENCE [LARGE SCALE GENOMIC DNA]</scope>
    <source>
        <strain evidence="3">ATCC 700099 / DSM 44233 / CIP 104796 / JCM 9543 / NBRC 105858 / Y-104</strain>
    </source>
</reference>
<gene>
    <name evidence="2" type="ordered locus">Namu_0339</name>
</gene>
<evidence type="ECO:0000313" key="3">
    <source>
        <dbReference type="Proteomes" id="UP000002218"/>
    </source>
</evidence>
<dbReference type="InParanoid" id="C8X5Z8"/>
<sequence>MKILGKLGAAGAVYSFLRSPTGQRILEEVKRQAADPKNRQRAADMVDRLRSGGRKPIVVDPDQPAR</sequence>
<dbReference type="RefSeq" id="WP_012814244.1">
    <property type="nucleotide sequence ID" value="NC_013235.1"/>
</dbReference>
<evidence type="ECO:0000313" key="2">
    <source>
        <dbReference type="EMBL" id="ACV76769.1"/>
    </source>
</evidence>
<feature type="region of interest" description="Disordered" evidence="1">
    <location>
        <begin position="30"/>
        <end position="66"/>
    </location>
</feature>
<protein>
    <submittedName>
        <fullName evidence="2">Uncharacterized protein</fullName>
    </submittedName>
</protein>
<reference evidence="3" key="1">
    <citation type="submission" date="2009-09" db="EMBL/GenBank/DDBJ databases">
        <title>The complete genome of Nakamurella multipartita DSM 44233.</title>
        <authorList>
            <consortium name="US DOE Joint Genome Institute (JGI-PGF)"/>
            <person name="Lucas S."/>
            <person name="Copeland A."/>
            <person name="Lapidus A."/>
            <person name="Glavina del Rio T."/>
            <person name="Dalin E."/>
            <person name="Tice H."/>
            <person name="Bruce D."/>
            <person name="Goodwin L."/>
            <person name="Pitluck S."/>
            <person name="Kyrpides N."/>
            <person name="Mavromatis K."/>
            <person name="Ivanova N."/>
            <person name="Ovchinnikova G."/>
            <person name="Sims D."/>
            <person name="Meincke L."/>
            <person name="Brettin T."/>
            <person name="Detter J.C."/>
            <person name="Han C."/>
            <person name="Larimer F."/>
            <person name="Land M."/>
            <person name="Hauser L."/>
            <person name="Markowitz V."/>
            <person name="Cheng J.-F."/>
            <person name="Hugenholtz P."/>
            <person name="Woyke T."/>
            <person name="Wu D."/>
            <person name="Klenk H.-P."/>
            <person name="Eisen J.A."/>
        </authorList>
    </citation>
    <scope>NUCLEOTIDE SEQUENCE [LARGE SCALE GENOMIC DNA]</scope>
    <source>
        <strain evidence="3">ATCC 700099 / DSM 44233 / CIP 104796 / JCM 9543 / NBRC 105858 / Y-104</strain>
    </source>
</reference>
<organism evidence="2 3">
    <name type="scientific">Nakamurella multipartita (strain ATCC 700099 / DSM 44233 / CIP 104796 / JCM 9543 / NBRC 105858 / Y-104)</name>
    <name type="common">Microsphaera multipartita</name>
    <dbReference type="NCBI Taxonomy" id="479431"/>
    <lineage>
        <taxon>Bacteria</taxon>
        <taxon>Bacillati</taxon>
        <taxon>Actinomycetota</taxon>
        <taxon>Actinomycetes</taxon>
        <taxon>Nakamurellales</taxon>
        <taxon>Nakamurellaceae</taxon>
        <taxon>Nakamurella</taxon>
    </lineage>
</organism>
<dbReference type="KEGG" id="nml:Namu_0339"/>